<protein>
    <submittedName>
        <fullName evidence="1">Uncharacterized protein</fullName>
    </submittedName>
</protein>
<reference evidence="1" key="1">
    <citation type="submission" date="2020-11" db="EMBL/GenBank/DDBJ databases">
        <authorList>
            <person name="Tran Van P."/>
        </authorList>
    </citation>
    <scope>NUCLEOTIDE SEQUENCE</scope>
</reference>
<gene>
    <name evidence="1" type="ORF">TCEB3V08_LOCUS10853</name>
</gene>
<evidence type="ECO:0000313" key="1">
    <source>
        <dbReference type="EMBL" id="CAD7411216.1"/>
    </source>
</evidence>
<name>A0A7R9DAM4_TIMCR</name>
<dbReference type="EMBL" id="OC322106">
    <property type="protein sequence ID" value="CAD7411216.1"/>
    <property type="molecule type" value="Genomic_DNA"/>
</dbReference>
<dbReference type="AlphaFoldDB" id="A0A7R9DAM4"/>
<organism evidence="1">
    <name type="scientific">Timema cristinae</name>
    <name type="common">Walking stick</name>
    <dbReference type="NCBI Taxonomy" id="61476"/>
    <lineage>
        <taxon>Eukaryota</taxon>
        <taxon>Metazoa</taxon>
        <taxon>Ecdysozoa</taxon>
        <taxon>Arthropoda</taxon>
        <taxon>Hexapoda</taxon>
        <taxon>Insecta</taxon>
        <taxon>Pterygota</taxon>
        <taxon>Neoptera</taxon>
        <taxon>Polyneoptera</taxon>
        <taxon>Phasmatodea</taxon>
        <taxon>Timematodea</taxon>
        <taxon>Timematoidea</taxon>
        <taxon>Timematidae</taxon>
        <taxon>Timema</taxon>
    </lineage>
</organism>
<sequence>MNWLEYTTTMTMHDPFYLTDKEENFLGRTSLTTPDRYSNPDITVIGSPVSCEINALWFGQTDKRARDQQIALDSC</sequence>
<proteinExistence type="predicted"/>
<accession>A0A7R9DAM4</accession>